<accession>A0A061FA78</accession>
<sequence>MFAHTLLILRGSLTVYDAYECIHVITMTRASGKDATEHEAPVETTNRPHTPTTRDHARREKAASSGKIDSPACSSPACFCCCWCCLMLVLLFIPLIT</sequence>
<dbReference type="Gramene" id="EOY13941">
    <property type="protein sequence ID" value="EOY13941"/>
    <property type="gene ID" value="TCM_032799"/>
</dbReference>
<organism evidence="3 4">
    <name type="scientific">Theobroma cacao</name>
    <name type="common">Cacao</name>
    <name type="synonym">Cocoa</name>
    <dbReference type="NCBI Taxonomy" id="3641"/>
    <lineage>
        <taxon>Eukaryota</taxon>
        <taxon>Viridiplantae</taxon>
        <taxon>Streptophyta</taxon>
        <taxon>Embryophyta</taxon>
        <taxon>Tracheophyta</taxon>
        <taxon>Spermatophyta</taxon>
        <taxon>Magnoliopsida</taxon>
        <taxon>eudicotyledons</taxon>
        <taxon>Gunneridae</taxon>
        <taxon>Pentapetalae</taxon>
        <taxon>rosids</taxon>
        <taxon>malvids</taxon>
        <taxon>Malvales</taxon>
        <taxon>Malvaceae</taxon>
        <taxon>Byttnerioideae</taxon>
        <taxon>Theobroma</taxon>
    </lineage>
</organism>
<protein>
    <recommendedName>
        <fullName evidence="5">Cysteine-rich transmembrane CYSTM domain-containing protein</fullName>
    </recommendedName>
</protein>
<gene>
    <name evidence="3" type="ORF">TCM_032799</name>
</gene>
<keyword evidence="4" id="KW-1185">Reference proteome</keyword>
<evidence type="ECO:0000256" key="1">
    <source>
        <dbReference type="SAM" id="MobiDB-lite"/>
    </source>
</evidence>
<dbReference type="InParanoid" id="A0A061FA78"/>
<keyword evidence="2" id="KW-0732">Signal</keyword>
<dbReference type="EMBL" id="CM001885">
    <property type="protein sequence ID" value="EOY13941.1"/>
    <property type="molecule type" value="Genomic_DNA"/>
</dbReference>
<feature type="chain" id="PRO_5001598055" description="Cysteine-rich transmembrane CYSTM domain-containing protein" evidence="2">
    <location>
        <begin position="19"/>
        <end position="97"/>
    </location>
</feature>
<name>A0A061FA78_THECC</name>
<feature type="compositionally biased region" description="Basic and acidic residues" evidence="1">
    <location>
        <begin position="52"/>
        <end position="62"/>
    </location>
</feature>
<feature type="region of interest" description="Disordered" evidence="1">
    <location>
        <begin position="34"/>
        <end position="73"/>
    </location>
</feature>
<proteinExistence type="predicted"/>
<evidence type="ECO:0000313" key="3">
    <source>
        <dbReference type="EMBL" id="EOY13941.1"/>
    </source>
</evidence>
<feature type="signal peptide" evidence="2">
    <location>
        <begin position="1"/>
        <end position="18"/>
    </location>
</feature>
<dbReference type="Proteomes" id="UP000026915">
    <property type="component" value="Chromosome 7"/>
</dbReference>
<dbReference type="AlphaFoldDB" id="A0A061FA78"/>
<reference evidence="3 4" key="1">
    <citation type="journal article" date="2013" name="Genome Biol.">
        <title>The genome sequence of the most widely cultivated cacao type and its use to identify candidate genes regulating pod color.</title>
        <authorList>
            <person name="Motamayor J.C."/>
            <person name="Mockaitis K."/>
            <person name="Schmutz J."/>
            <person name="Haiminen N."/>
            <person name="Iii D.L."/>
            <person name="Cornejo O."/>
            <person name="Findley S.D."/>
            <person name="Zheng P."/>
            <person name="Utro F."/>
            <person name="Royaert S."/>
            <person name="Saski C."/>
            <person name="Jenkins J."/>
            <person name="Podicheti R."/>
            <person name="Zhao M."/>
            <person name="Scheffler B.E."/>
            <person name="Stack J.C."/>
            <person name="Feltus F.A."/>
            <person name="Mustiga G.M."/>
            <person name="Amores F."/>
            <person name="Phillips W."/>
            <person name="Marelli J.P."/>
            <person name="May G.D."/>
            <person name="Shapiro H."/>
            <person name="Ma J."/>
            <person name="Bustamante C.D."/>
            <person name="Schnell R.J."/>
            <person name="Main D."/>
            <person name="Gilbert D."/>
            <person name="Parida L."/>
            <person name="Kuhn D.N."/>
        </authorList>
    </citation>
    <scope>NUCLEOTIDE SEQUENCE [LARGE SCALE GENOMIC DNA]</scope>
    <source>
        <strain evidence="4">cv. Matina 1-6</strain>
    </source>
</reference>
<evidence type="ECO:0008006" key="5">
    <source>
        <dbReference type="Google" id="ProtNLM"/>
    </source>
</evidence>
<evidence type="ECO:0000313" key="4">
    <source>
        <dbReference type="Proteomes" id="UP000026915"/>
    </source>
</evidence>
<dbReference type="HOGENOM" id="CLU_2350918_0_0_1"/>
<evidence type="ECO:0000256" key="2">
    <source>
        <dbReference type="SAM" id="SignalP"/>
    </source>
</evidence>